<dbReference type="EMBL" id="KV460252">
    <property type="protein sequence ID" value="OBT93595.1"/>
    <property type="molecule type" value="Genomic_DNA"/>
</dbReference>
<evidence type="ECO:0000313" key="1">
    <source>
        <dbReference type="EMBL" id="OBT93595.1"/>
    </source>
</evidence>
<gene>
    <name evidence="1" type="ORF">VE01_08299</name>
</gene>
<dbReference type="RefSeq" id="XP_018127328.1">
    <property type="nucleotide sequence ID" value="XM_018277725.2"/>
</dbReference>
<accession>A0A1B8GCL2</accession>
<reference evidence="2" key="2">
    <citation type="journal article" date="2018" name="Nat. Commun.">
        <title>Extreme sensitivity to ultraviolet light in the fungal pathogen causing white-nose syndrome of bats.</title>
        <authorList>
            <person name="Palmer J.M."/>
            <person name="Drees K.P."/>
            <person name="Foster J.T."/>
            <person name="Lindner D.L."/>
        </authorList>
    </citation>
    <scope>NUCLEOTIDE SEQUENCE [LARGE SCALE GENOMIC DNA]</scope>
    <source>
        <strain evidence="2">UAMH 10579</strain>
    </source>
</reference>
<dbReference type="GeneID" id="28841685"/>
<protein>
    <submittedName>
        <fullName evidence="1">Uncharacterized protein</fullName>
    </submittedName>
</protein>
<sequence>MSAEKFRASAESGEVPVDCHDQVLQIAYIYSDEGMWDGNGIFDVLDKLHARGWSFGQGDLKFNRTLDISYLAQIAAGFYRSNFQTDDDPLSADEFDAFYAQHHQLLNQDAWRQYYSPTFLAQATSARFYRLPDLQDLPDSSGPLGEPRQKGIGHFTKLPRWAYNAARTPKRSPTLSVATITQIALSTLQQTTLRLQKDHPSVQPYSATQASFWLKHMNIDFPGPFTKKQKHRLNEFDVFAAQGGYDIWAWEAHYSPKLWDSIEARIAPLEPDLDGTLKSEVMWCGMPDGCYVEWAARGIGWEPEVGGEEEIQFLAEIAVKETESIEVGNWDYEMRSHLLLGVMHAVFQTEREKHVEGLKQRIVESGIYDEIKVEQWIQEVRVVIEPYMQKLEVWPPTVEDRSGLLRHILTENGQLFAGWRLSDTSKEFDFQLKPKE</sequence>
<dbReference type="Proteomes" id="UP000091956">
    <property type="component" value="Unassembled WGS sequence"/>
</dbReference>
<keyword evidence="2" id="KW-1185">Reference proteome</keyword>
<dbReference type="OrthoDB" id="427186at2759"/>
<proteinExistence type="predicted"/>
<dbReference type="STRING" id="342668.A0A1B8GCL2"/>
<name>A0A1B8GCL2_9PEZI</name>
<evidence type="ECO:0000313" key="2">
    <source>
        <dbReference type="Proteomes" id="UP000091956"/>
    </source>
</evidence>
<dbReference type="AlphaFoldDB" id="A0A1B8GCL2"/>
<reference evidence="1 2" key="1">
    <citation type="submission" date="2016-03" db="EMBL/GenBank/DDBJ databases">
        <title>Comparative genomics of Pseudogymnoascus destructans, the fungus causing white-nose syndrome of bats.</title>
        <authorList>
            <person name="Palmer J.M."/>
            <person name="Drees K.P."/>
            <person name="Foster J.T."/>
            <person name="Lindner D.L."/>
        </authorList>
    </citation>
    <scope>NUCLEOTIDE SEQUENCE [LARGE SCALE GENOMIC DNA]</scope>
    <source>
        <strain evidence="1 2">UAMH 10579</strain>
    </source>
</reference>
<organism evidence="1 2">
    <name type="scientific">Pseudogymnoascus verrucosus</name>
    <dbReference type="NCBI Taxonomy" id="342668"/>
    <lineage>
        <taxon>Eukaryota</taxon>
        <taxon>Fungi</taxon>
        <taxon>Dikarya</taxon>
        <taxon>Ascomycota</taxon>
        <taxon>Pezizomycotina</taxon>
        <taxon>Leotiomycetes</taxon>
        <taxon>Thelebolales</taxon>
        <taxon>Thelebolaceae</taxon>
        <taxon>Pseudogymnoascus</taxon>
    </lineage>
</organism>